<reference evidence="2 3" key="1">
    <citation type="submission" date="2019-11" db="EMBL/GenBank/DDBJ databases">
        <title>Venatorbacter sp. nov. a predator of Campylobacter and other Gram-negative bacteria.</title>
        <authorList>
            <person name="Saeedi A."/>
            <person name="Cummings N.J."/>
            <person name="Connerton I.F."/>
            <person name="Connerton P.L."/>
        </authorList>
    </citation>
    <scope>NUCLEOTIDE SEQUENCE [LARGE SCALE GENOMIC DNA]</scope>
    <source>
        <strain evidence="2">XL5</strain>
    </source>
</reference>
<dbReference type="KEGG" id="vcw:GJQ55_10185"/>
<evidence type="ECO:0000313" key="2">
    <source>
        <dbReference type="EMBL" id="QQD24811.1"/>
    </source>
</evidence>
<organism evidence="2 3">
    <name type="scientific">Venatoribacter cucullus</name>
    <dbReference type="NCBI Taxonomy" id="2661630"/>
    <lineage>
        <taxon>Bacteria</taxon>
        <taxon>Pseudomonadati</taxon>
        <taxon>Pseudomonadota</taxon>
        <taxon>Gammaproteobacteria</taxon>
        <taxon>Oceanospirillales</taxon>
        <taxon>Oceanospirillaceae</taxon>
        <taxon>Venatoribacter</taxon>
    </lineage>
</organism>
<evidence type="ECO:0000256" key="1">
    <source>
        <dbReference type="SAM" id="MobiDB-lite"/>
    </source>
</evidence>
<dbReference type="EMBL" id="CP046056">
    <property type="protein sequence ID" value="QQD24811.1"/>
    <property type="molecule type" value="Genomic_DNA"/>
</dbReference>
<dbReference type="RefSeq" id="WP_228344872.1">
    <property type="nucleotide sequence ID" value="NZ_CP046056.1"/>
</dbReference>
<protein>
    <submittedName>
        <fullName evidence="2">Uncharacterized protein</fullName>
    </submittedName>
</protein>
<name>A0A9X7YPJ8_9GAMM</name>
<gene>
    <name evidence="2" type="ORF">GJQ55_10185</name>
</gene>
<feature type="region of interest" description="Disordered" evidence="1">
    <location>
        <begin position="42"/>
        <end position="87"/>
    </location>
</feature>
<keyword evidence="3" id="KW-1185">Reference proteome</keyword>
<dbReference type="AlphaFoldDB" id="A0A9X7YPJ8"/>
<evidence type="ECO:0000313" key="3">
    <source>
        <dbReference type="Proteomes" id="UP000596074"/>
    </source>
</evidence>
<feature type="compositionally biased region" description="Pro residues" evidence="1">
    <location>
        <begin position="63"/>
        <end position="76"/>
    </location>
</feature>
<accession>A0A9X7YPJ8</accession>
<dbReference type="Proteomes" id="UP000596074">
    <property type="component" value="Chromosome"/>
</dbReference>
<proteinExistence type="predicted"/>
<sequence length="164" mass="18125">MKVSWSITLAGAVVGGLMLGSYLSHPDRAPVLRGYKIPLPELLQPSSSESDRQPGDSVVISEPEPPANLYPLPDSPDSPASIRRWNKEPTSVPALNLSLPELEWDDQGWAGDAAAYPDFFRQQQREERMNVSGRLHWDESEEAEALPITDTILGAEVELQLRLP</sequence>